<dbReference type="EMBL" id="VXIV02002613">
    <property type="protein sequence ID" value="KAF6024127.1"/>
    <property type="molecule type" value="Genomic_DNA"/>
</dbReference>
<keyword evidence="4" id="KW-0532">Neurotransmitter transport</keyword>
<feature type="compositionally biased region" description="Polar residues" evidence="6">
    <location>
        <begin position="77"/>
        <end position="88"/>
    </location>
</feature>
<dbReference type="Gene3D" id="1.20.5.580">
    <property type="entry name" value="Single Helix bin"/>
    <property type="match status" value="1"/>
</dbReference>
<dbReference type="InterPro" id="IPR008849">
    <property type="entry name" value="Synaphin"/>
</dbReference>
<dbReference type="GO" id="GO:0043195">
    <property type="term" value="C:terminal bouton"/>
    <property type="evidence" value="ECO:0007669"/>
    <property type="project" value="TreeGrafter"/>
</dbReference>
<keyword evidence="3" id="KW-0268">Exocytosis</keyword>
<dbReference type="PANTHER" id="PTHR16705:SF4">
    <property type="entry name" value="COMPLEXIN"/>
    <property type="match status" value="1"/>
</dbReference>
<dbReference type="GO" id="GO:0019905">
    <property type="term" value="F:syntaxin binding"/>
    <property type="evidence" value="ECO:0007669"/>
    <property type="project" value="InterPro"/>
</dbReference>
<evidence type="ECO:0000313" key="7">
    <source>
        <dbReference type="EMBL" id="KAF6024127.1"/>
    </source>
</evidence>
<evidence type="ECO:0000256" key="3">
    <source>
        <dbReference type="ARBA" id="ARBA00022483"/>
    </source>
</evidence>
<organism evidence="7 8">
    <name type="scientific">Bugula neritina</name>
    <name type="common">Brown bryozoan</name>
    <name type="synonym">Sertularia neritina</name>
    <dbReference type="NCBI Taxonomy" id="10212"/>
    <lineage>
        <taxon>Eukaryota</taxon>
        <taxon>Metazoa</taxon>
        <taxon>Spiralia</taxon>
        <taxon>Lophotrochozoa</taxon>
        <taxon>Bryozoa</taxon>
        <taxon>Gymnolaemata</taxon>
        <taxon>Cheilostomatida</taxon>
        <taxon>Flustrina</taxon>
        <taxon>Buguloidea</taxon>
        <taxon>Bugulidae</taxon>
        <taxon>Bugula</taxon>
    </lineage>
</organism>
<name>A0A7J7JDM5_BUGNE</name>
<dbReference type="Pfam" id="PF05835">
    <property type="entry name" value="Synaphin"/>
    <property type="match status" value="1"/>
</dbReference>
<dbReference type="GO" id="GO:0031201">
    <property type="term" value="C:SNARE complex"/>
    <property type="evidence" value="ECO:0007669"/>
    <property type="project" value="TreeGrafter"/>
</dbReference>
<evidence type="ECO:0000256" key="2">
    <source>
        <dbReference type="ARBA" id="ARBA00022448"/>
    </source>
</evidence>
<keyword evidence="2" id="KW-0813">Transport</keyword>
<evidence type="ECO:0000256" key="1">
    <source>
        <dbReference type="ARBA" id="ARBA00005396"/>
    </source>
</evidence>
<reference evidence="7" key="1">
    <citation type="submission" date="2020-06" db="EMBL/GenBank/DDBJ databases">
        <title>Draft genome of Bugula neritina, a colonial animal packing powerful symbionts and potential medicines.</title>
        <authorList>
            <person name="Rayko M."/>
        </authorList>
    </citation>
    <scope>NUCLEOTIDE SEQUENCE [LARGE SCALE GENOMIC DNA]</scope>
    <source>
        <strain evidence="7">Kwan_BN1</strain>
    </source>
</reference>
<keyword evidence="8" id="KW-1185">Reference proteome</keyword>
<dbReference type="GO" id="GO:0016079">
    <property type="term" value="P:synaptic vesicle exocytosis"/>
    <property type="evidence" value="ECO:0007669"/>
    <property type="project" value="TreeGrafter"/>
</dbReference>
<dbReference type="PANTHER" id="PTHR16705">
    <property type="entry name" value="COMPLEXIN"/>
    <property type="match status" value="1"/>
</dbReference>
<sequence length="88" mass="9386">MEAEREDIRQSVRDKYKIKKKEPDFMMETSGQIGRKKKSPEELAAEAKGEGGGNGASALPAGLSDVTSKLGEGPSAIVSSVQEKCSLM</sequence>
<comment type="function">
    <text evidence="5">Positively regulates a late step in synaptic vesicle exocytosis.</text>
</comment>
<dbReference type="Proteomes" id="UP000593567">
    <property type="component" value="Unassembled WGS sequence"/>
</dbReference>
<dbReference type="AlphaFoldDB" id="A0A7J7JDM5"/>
<evidence type="ECO:0000313" key="8">
    <source>
        <dbReference type="Proteomes" id="UP000593567"/>
    </source>
</evidence>
<comment type="similarity">
    <text evidence="1">Belongs to the complexin/synaphin family.</text>
</comment>
<evidence type="ECO:0000256" key="4">
    <source>
        <dbReference type="ARBA" id="ARBA00022775"/>
    </source>
</evidence>
<gene>
    <name evidence="7" type="ORF">EB796_017564</name>
</gene>
<proteinExistence type="inferred from homology"/>
<dbReference type="GO" id="GO:0046928">
    <property type="term" value="P:regulation of neurotransmitter secretion"/>
    <property type="evidence" value="ECO:0007669"/>
    <property type="project" value="TreeGrafter"/>
</dbReference>
<feature type="compositionally biased region" description="Basic and acidic residues" evidence="6">
    <location>
        <begin position="39"/>
        <end position="49"/>
    </location>
</feature>
<dbReference type="OrthoDB" id="6229630at2759"/>
<feature type="region of interest" description="Disordered" evidence="6">
    <location>
        <begin position="17"/>
        <end position="88"/>
    </location>
</feature>
<evidence type="ECO:0000256" key="5">
    <source>
        <dbReference type="ARBA" id="ARBA00037297"/>
    </source>
</evidence>
<comment type="caution">
    <text evidence="7">The sequence shown here is derived from an EMBL/GenBank/DDBJ whole genome shotgun (WGS) entry which is preliminary data.</text>
</comment>
<accession>A0A7J7JDM5</accession>
<evidence type="ECO:0000256" key="6">
    <source>
        <dbReference type="SAM" id="MobiDB-lite"/>
    </source>
</evidence>
<protein>
    <submittedName>
        <fullName evidence="7">Uncharacterized protein</fullName>
    </submittedName>
</protein>